<dbReference type="Proteomes" id="UP001220324">
    <property type="component" value="Unassembled WGS sequence"/>
</dbReference>
<comment type="caution">
    <text evidence="2">The sequence shown here is derived from an EMBL/GenBank/DDBJ whole genome shotgun (WGS) entry which is preliminary data.</text>
</comment>
<dbReference type="AlphaFoldDB" id="A0AAD6CNG3"/>
<feature type="chain" id="PRO_5042136966" evidence="1">
    <location>
        <begin position="22"/>
        <end position="187"/>
    </location>
</feature>
<feature type="signal peptide" evidence="1">
    <location>
        <begin position="1"/>
        <end position="21"/>
    </location>
</feature>
<proteinExistence type="predicted"/>
<dbReference type="EMBL" id="JAQIZZ010000008">
    <property type="protein sequence ID" value="KAJ5526471.1"/>
    <property type="molecule type" value="Genomic_DNA"/>
</dbReference>
<evidence type="ECO:0000256" key="1">
    <source>
        <dbReference type="SAM" id="SignalP"/>
    </source>
</evidence>
<reference evidence="2 3" key="1">
    <citation type="journal article" date="2023" name="IMA Fungus">
        <title>Comparative genomic study of the Penicillium genus elucidates a diverse pangenome and 15 lateral gene transfer events.</title>
        <authorList>
            <person name="Petersen C."/>
            <person name="Sorensen T."/>
            <person name="Nielsen M.R."/>
            <person name="Sondergaard T.E."/>
            <person name="Sorensen J.L."/>
            <person name="Fitzpatrick D.A."/>
            <person name="Frisvad J.C."/>
            <person name="Nielsen K.L."/>
        </authorList>
    </citation>
    <scope>NUCLEOTIDE SEQUENCE [LARGE SCALE GENOMIC DNA]</scope>
    <source>
        <strain evidence="2 3">IBT 35679</strain>
    </source>
</reference>
<keyword evidence="1" id="KW-0732">Signal</keyword>
<protein>
    <submittedName>
        <fullName evidence="2">Uncharacterized protein</fullName>
    </submittedName>
</protein>
<evidence type="ECO:0000313" key="2">
    <source>
        <dbReference type="EMBL" id="KAJ5526471.1"/>
    </source>
</evidence>
<accession>A0AAD6CNG3</accession>
<organism evidence="2 3">
    <name type="scientific">Penicillium frequentans</name>
    <dbReference type="NCBI Taxonomy" id="3151616"/>
    <lineage>
        <taxon>Eukaryota</taxon>
        <taxon>Fungi</taxon>
        <taxon>Dikarya</taxon>
        <taxon>Ascomycota</taxon>
        <taxon>Pezizomycotina</taxon>
        <taxon>Eurotiomycetes</taxon>
        <taxon>Eurotiomycetidae</taxon>
        <taxon>Eurotiales</taxon>
        <taxon>Aspergillaceae</taxon>
        <taxon>Penicillium</taxon>
    </lineage>
</organism>
<name>A0AAD6CNG3_9EURO</name>
<evidence type="ECO:0000313" key="3">
    <source>
        <dbReference type="Proteomes" id="UP001220324"/>
    </source>
</evidence>
<gene>
    <name evidence="2" type="ORF">N7494_013121</name>
</gene>
<keyword evidence="3" id="KW-1185">Reference proteome</keyword>
<sequence>MRLKVSKTLAVLAALLITTCAADIVGPTCQKIPSEIGPKLDAAYDHYYKSLCSQHCQPVVMGEYTSLLSDEILKPAIDKISRNVGLQPNRRKIFLRITDEAMKSVESQCGQMTKNVNFCKDTKAFPKYAACAKGQIFTVIISHARDVAPLFSEDICRKEMEYLKKQDLWEKALPSYVNNFRAHCGYS</sequence>